<dbReference type="AlphaFoldDB" id="A0A2G7TCF7"/>
<feature type="transmembrane region" description="Helical" evidence="1">
    <location>
        <begin position="297"/>
        <end position="316"/>
    </location>
</feature>
<dbReference type="EMBL" id="PEKC01000012">
    <property type="protein sequence ID" value="PII36723.1"/>
    <property type="molecule type" value="Genomic_DNA"/>
</dbReference>
<dbReference type="CDD" id="cd18773">
    <property type="entry name" value="PDC1_HK_sensor"/>
    <property type="match status" value="1"/>
</dbReference>
<keyword evidence="1" id="KW-1133">Transmembrane helix</keyword>
<dbReference type="CDD" id="cd01948">
    <property type="entry name" value="EAL"/>
    <property type="match status" value="1"/>
</dbReference>
<dbReference type="Gene3D" id="3.30.70.270">
    <property type="match status" value="1"/>
</dbReference>
<dbReference type="PANTHER" id="PTHR33121">
    <property type="entry name" value="CYCLIC DI-GMP PHOSPHODIESTERASE PDEF"/>
    <property type="match status" value="1"/>
</dbReference>
<dbReference type="InterPro" id="IPR035919">
    <property type="entry name" value="EAL_sf"/>
</dbReference>
<organism evidence="4">
    <name type="scientific">Chryseobacterium sp. B5</name>
    <dbReference type="NCBI Taxonomy" id="2050562"/>
    <lineage>
        <taxon>Bacteria</taxon>
        <taxon>Pseudomonadati</taxon>
        <taxon>Bacteroidota</taxon>
        <taxon>Flavobacteriia</taxon>
        <taxon>Flavobacteriales</taxon>
        <taxon>Weeksellaceae</taxon>
        <taxon>Chryseobacterium group</taxon>
        <taxon>Chryseobacterium</taxon>
    </lineage>
</organism>
<dbReference type="InterPro" id="IPR001633">
    <property type="entry name" value="EAL_dom"/>
</dbReference>
<reference evidence="4" key="1">
    <citation type="submission" date="2017-10" db="EMBL/GenBank/DDBJ databases">
        <title>Chryseobacterium sp. B5 is a hydrocarbonoclastic and plant growth promoting bacterium.</title>
        <authorList>
            <person name="Thijs S."/>
            <person name="Gkorezis P."/>
            <person name="Van Hamme J."/>
        </authorList>
    </citation>
    <scope>NUCLEOTIDE SEQUENCE</scope>
    <source>
        <strain evidence="4">B5</strain>
    </source>
</reference>
<dbReference type="GO" id="GO:0071111">
    <property type="term" value="F:cyclic-guanylate-specific phosphodiesterase activity"/>
    <property type="evidence" value="ECO:0007669"/>
    <property type="project" value="InterPro"/>
</dbReference>
<name>A0A2G7TCF7_9FLAO</name>
<comment type="caution">
    <text evidence="4">The sequence shown here is derived from an EMBL/GenBank/DDBJ whole genome shotgun (WGS) entry which is preliminary data.</text>
</comment>
<gene>
    <name evidence="4" type="ORF">CTI11_05295</name>
</gene>
<dbReference type="PROSITE" id="PS50887">
    <property type="entry name" value="GGDEF"/>
    <property type="match status" value="1"/>
</dbReference>
<dbReference type="InterPro" id="IPR000160">
    <property type="entry name" value="GGDEF_dom"/>
</dbReference>
<sequence>MMHAERRPPSWQPRRWYACIFIACLVIIGVAGVSLISSYETSLHEEKSNLLHALSASAAETNKIILATSLAVERTEQLLLAPGRQGEITADPDASTDIRNALIQEVAALPGVISMSVLDRHGKWSISSRFSKLPLPPANPERPIWNAALQTKPGGFFLLDSSKSPVFDIPSLVLGRPVRDSSGALTGIVVAFINVDSIRQAFGSLLLDGHQVMVSLPNGKDLVRIPQEHSHILDGMDSGLAKMMAAGEGILDADDGFGHGWIVAMHHSSQGGMDLAYGTLAAKAKLAAPWWRFGKTIMAWAAISLASFLLLAQLWMRERRRSYFEARDLVQVHSQLRHHLFHDPASELLNSTGFEQLLNRTQAQRRPVAIHVIGIEHLQVLADTLVPGMDNPLISQLSKQLRSCIGQNDVAVRLAIEEFCVAQYEGNPDSMAKTLSIRLGEKRYMLGERSILLSVCVGTAVRKNTEDWNQLLRDGRAAMERARSQGRGRFVKFEPSADGPMQEQLLLEQDFRSAIGTSQLFMAYQPICHVATGKISGFESLMRWNSPARGSVPPGVFIPMAERRGLLLPIDQMVERSPLLVANGWPSDISVSINCPAFEFLDPGMAVQLKEHLDRAGLNPERCYIEVTESALLQDDEQVLSVMRQVKALGVNLAIDDFGSGHASLSYLHRFPFNLIKIDRSFIQAMDKDAGAAAIVEATLALSRRLGLEVVAEGVETTEQFLHLQQLGCTYVQGFLIARPMNEEHVLPFLESFRLSDVLECPAHA</sequence>
<dbReference type="InterPro" id="IPR043128">
    <property type="entry name" value="Rev_trsase/Diguanyl_cyclase"/>
</dbReference>
<accession>A0A2G7TCF7</accession>
<feature type="domain" description="EAL" evidence="2">
    <location>
        <begin position="504"/>
        <end position="754"/>
    </location>
</feature>
<dbReference type="SMART" id="SM00267">
    <property type="entry name" value="GGDEF"/>
    <property type="match status" value="1"/>
</dbReference>
<keyword evidence="1" id="KW-0472">Membrane</keyword>
<feature type="transmembrane region" description="Helical" evidence="1">
    <location>
        <begin position="16"/>
        <end position="39"/>
    </location>
</feature>
<evidence type="ECO:0000313" key="4">
    <source>
        <dbReference type="EMBL" id="PII36723.1"/>
    </source>
</evidence>
<dbReference type="PANTHER" id="PTHR33121:SF70">
    <property type="entry name" value="SIGNALING PROTEIN YKOW"/>
    <property type="match status" value="1"/>
</dbReference>
<proteinExistence type="predicted"/>
<dbReference type="Pfam" id="PF00990">
    <property type="entry name" value="GGDEF"/>
    <property type="match status" value="1"/>
</dbReference>
<dbReference type="SMART" id="SM00052">
    <property type="entry name" value="EAL"/>
    <property type="match status" value="1"/>
</dbReference>
<evidence type="ECO:0000256" key="1">
    <source>
        <dbReference type="SAM" id="Phobius"/>
    </source>
</evidence>
<dbReference type="SUPFAM" id="SSF55073">
    <property type="entry name" value="Nucleotide cyclase"/>
    <property type="match status" value="1"/>
</dbReference>
<evidence type="ECO:0000259" key="3">
    <source>
        <dbReference type="PROSITE" id="PS50887"/>
    </source>
</evidence>
<dbReference type="PROSITE" id="PS50883">
    <property type="entry name" value="EAL"/>
    <property type="match status" value="1"/>
</dbReference>
<dbReference type="Gene3D" id="3.30.450.20">
    <property type="entry name" value="PAS domain"/>
    <property type="match status" value="1"/>
</dbReference>
<dbReference type="SUPFAM" id="SSF141868">
    <property type="entry name" value="EAL domain-like"/>
    <property type="match status" value="1"/>
</dbReference>
<dbReference type="Gene3D" id="3.20.20.450">
    <property type="entry name" value="EAL domain"/>
    <property type="match status" value="1"/>
</dbReference>
<keyword evidence="1" id="KW-0812">Transmembrane</keyword>
<protein>
    <submittedName>
        <fullName evidence="4">Diguanylate cyclase</fullName>
    </submittedName>
</protein>
<dbReference type="InterPro" id="IPR050706">
    <property type="entry name" value="Cyclic-di-GMP_PDE-like"/>
</dbReference>
<dbReference type="InterPro" id="IPR029787">
    <property type="entry name" value="Nucleotide_cyclase"/>
</dbReference>
<feature type="domain" description="GGDEF" evidence="3">
    <location>
        <begin position="366"/>
        <end position="495"/>
    </location>
</feature>
<dbReference type="Pfam" id="PF00563">
    <property type="entry name" value="EAL"/>
    <property type="match status" value="1"/>
</dbReference>
<evidence type="ECO:0000259" key="2">
    <source>
        <dbReference type="PROSITE" id="PS50883"/>
    </source>
</evidence>